<dbReference type="Proteomes" id="UP000516437">
    <property type="component" value="Chromosome 7"/>
</dbReference>
<dbReference type="PANTHER" id="PTHR33199">
    <property type="entry name" value="MACPF DOMAIN-CONTAINING PROTEIN CAD1"/>
    <property type="match status" value="1"/>
</dbReference>
<dbReference type="GO" id="GO:0005886">
    <property type="term" value="C:plasma membrane"/>
    <property type="evidence" value="ECO:0007669"/>
    <property type="project" value="TreeGrafter"/>
</dbReference>
<proteinExistence type="predicted"/>
<dbReference type="InterPro" id="IPR044663">
    <property type="entry name" value="CAD1/NSL1-like"/>
</dbReference>
<dbReference type="SMART" id="SM00457">
    <property type="entry name" value="MACPF"/>
    <property type="match status" value="1"/>
</dbReference>
<dbReference type="Pfam" id="PF01823">
    <property type="entry name" value="MACPF"/>
    <property type="match status" value="1"/>
</dbReference>
<dbReference type="InterPro" id="IPR020864">
    <property type="entry name" value="MACPF"/>
</dbReference>
<dbReference type="PANTHER" id="PTHR33199:SF4">
    <property type="entry name" value="OS02G0736300 PROTEIN"/>
    <property type="match status" value="1"/>
</dbReference>
<reference evidence="2 3" key="1">
    <citation type="journal article" date="2019" name="Plant Biotechnol. J.">
        <title>The red bayberry genome and genetic basis of sex determination.</title>
        <authorList>
            <person name="Jia H.M."/>
            <person name="Jia H.J."/>
            <person name="Cai Q.L."/>
            <person name="Wang Y."/>
            <person name="Zhao H.B."/>
            <person name="Yang W.F."/>
            <person name="Wang G.Y."/>
            <person name="Li Y.H."/>
            <person name="Zhan D.L."/>
            <person name="Shen Y.T."/>
            <person name="Niu Q.F."/>
            <person name="Chang L."/>
            <person name="Qiu J."/>
            <person name="Zhao L."/>
            <person name="Xie H.B."/>
            <person name="Fu W.Y."/>
            <person name="Jin J."/>
            <person name="Li X.W."/>
            <person name="Jiao Y."/>
            <person name="Zhou C.C."/>
            <person name="Tu T."/>
            <person name="Chai C.Y."/>
            <person name="Gao J.L."/>
            <person name="Fan L.J."/>
            <person name="van de Weg E."/>
            <person name="Wang J.Y."/>
            <person name="Gao Z.S."/>
        </authorList>
    </citation>
    <scope>NUCLEOTIDE SEQUENCE [LARGE SCALE GENOMIC DNA]</scope>
    <source>
        <tissue evidence="2">Leaves</tissue>
    </source>
</reference>
<protein>
    <recommendedName>
        <fullName evidence="1">MACPF domain-containing protein</fullName>
    </recommendedName>
</protein>
<dbReference type="GO" id="GO:0009626">
    <property type="term" value="P:plant-type hypersensitive response"/>
    <property type="evidence" value="ECO:0007669"/>
    <property type="project" value="TreeGrafter"/>
</dbReference>
<evidence type="ECO:0000259" key="1">
    <source>
        <dbReference type="PROSITE" id="PS51412"/>
    </source>
</evidence>
<organism evidence="2 3">
    <name type="scientific">Morella rubra</name>
    <name type="common">Chinese bayberry</name>
    <dbReference type="NCBI Taxonomy" id="262757"/>
    <lineage>
        <taxon>Eukaryota</taxon>
        <taxon>Viridiplantae</taxon>
        <taxon>Streptophyta</taxon>
        <taxon>Embryophyta</taxon>
        <taxon>Tracheophyta</taxon>
        <taxon>Spermatophyta</taxon>
        <taxon>Magnoliopsida</taxon>
        <taxon>eudicotyledons</taxon>
        <taxon>Gunneridae</taxon>
        <taxon>Pentapetalae</taxon>
        <taxon>rosids</taxon>
        <taxon>fabids</taxon>
        <taxon>Fagales</taxon>
        <taxon>Myricaceae</taxon>
        <taxon>Morella</taxon>
    </lineage>
</organism>
<feature type="domain" description="MACPF" evidence="1">
    <location>
        <begin position="1"/>
        <end position="323"/>
    </location>
</feature>
<keyword evidence="3" id="KW-1185">Reference proteome</keyword>
<name>A0A6A1UZL6_9ROSI</name>
<gene>
    <name evidence="2" type="ORF">CJ030_MR7G027941</name>
</gene>
<dbReference type="OrthoDB" id="1366754at2759"/>
<evidence type="ECO:0000313" key="3">
    <source>
        <dbReference type="Proteomes" id="UP000516437"/>
    </source>
</evidence>
<sequence length="323" mass="35628">MGELGKVERALSCLGRGFDFTSDFRLQYCKGEDRLVVLNEAQKRELQVPGHGTVLDVSVDIKCDKGDRTRYQSDILSFNQMSEFFNRNSSVPGKIPSGVFNAMFGFNSDSWATDAANTKFLGLDGYFIILFNVHIDRFPLVLSDEVRDAVPSSWDPSALARFIEKYGTHIIVGFGIGGQDVVLVKQDKTSDLGPSDLKKHLDELGDQLFTGTCNFSPQRPRSKEKAPGAFNIFDSQRIALNSLSSIKSKDGITVICCKKGGDPSIESHCEWLPTVPLMPEAIHYSLIPITSLLTGVPGKGFLSHAVNLYLRSPQRMFLLAPGQ</sequence>
<comment type="caution">
    <text evidence="2">The sequence shown here is derived from an EMBL/GenBank/DDBJ whole genome shotgun (WGS) entry which is preliminary data.</text>
</comment>
<dbReference type="AlphaFoldDB" id="A0A6A1UZL6"/>
<dbReference type="PROSITE" id="PS51412">
    <property type="entry name" value="MACPF_2"/>
    <property type="match status" value="1"/>
</dbReference>
<dbReference type="GO" id="GO:2000031">
    <property type="term" value="P:regulation of salicylic acid mediated signaling pathway"/>
    <property type="evidence" value="ECO:0007669"/>
    <property type="project" value="InterPro"/>
</dbReference>
<accession>A0A6A1UZL6</accession>
<evidence type="ECO:0000313" key="2">
    <source>
        <dbReference type="EMBL" id="KAB1205874.1"/>
    </source>
</evidence>
<dbReference type="EMBL" id="RXIC02000025">
    <property type="protein sequence ID" value="KAB1205874.1"/>
    <property type="molecule type" value="Genomic_DNA"/>
</dbReference>